<sequence>MFFWGDTTYFLLIPALILSVYAQGKVSSTFNKFLKVESKKGYTGAQVARRILDENGLYNVPIQLIHGQLSDHYDPRKRILRLSDSVYSSSSVASLGVAAHEVGHAIQHATGYIPLKLRNSIVPLASFGSQVAWFLFFIGLLFSAPSLMDLGILFFSAAVLFQVITLPVELNASKRAIALLQSNGLIASDEVKPTKKVLQAAALTYVAATATAVLQLLRLFILRGSRDD</sequence>
<evidence type="ECO:0008006" key="4">
    <source>
        <dbReference type="Google" id="ProtNLM"/>
    </source>
</evidence>
<proteinExistence type="predicted"/>
<protein>
    <recommendedName>
        <fullName evidence="4">Zinc metallopeptidase</fullName>
    </recommendedName>
</protein>
<evidence type="ECO:0000313" key="2">
    <source>
        <dbReference type="EMBL" id="SJZ35462.1"/>
    </source>
</evidence>
<dbReference type="PANTHER" id="PTHR36434">
    <property type="entry name" value="MEMBRANE PROTEASE YUGP-RELATED"/>
    <property type="match status" value="1"/>
</dbReference>
<reference evidence="2 3" key="1">
    <citation type="submission" date="2017-02" db="EMBL/GenBank/DDBJ databases">
        <authorList>
            <person name="Peterson S.W."/>
        </authorList>
    </citation>
    <scope>NUCLEOTIDE SEQUENCE [LARGE SCALE GENOMIC DNA]</scope>
    <source>
        <strain evidence="2 3">DSM 15102</strain>
    </source>
</reference>
<gene>
    <name evidence="2" type="ORF">SAMN02745973_00228</name>
</gene>
<dbReference type="Proteomes" id="UP000196365">
    <property type="component" value="Unassembled WGS sequence"/>
</dbReference>
<keyword evidence="3" id="KW-1185">Reference proteome</keyword>
<dbReference type="RefSeq" id="WP_087677672.1">
    <property type="nucleotide sequence ID" value="NZ_FUWV01000001.1"/>
</dbReference>
<keyword evidence="1" id="KW-0812">Transmembrane</keyword>
<dbReference type="OrthoDB" id="9784298at2"/>
<evidence type="ECO:0000313" key="3">
    <source>
        <dbReference type="Proteomes" id="UP000196365"/>
    </source>
</evidence>
<dbReference type="PANTHER" id="PTHR36434:SF1">
    <property type="entry name" value="MEMBRANE PROTEASE YUGP-RELATED"/>
    <property type="match status" value="1"/>
</dbReference>
<dbReference type="Pfam" id="PF04298">
    <property type="entry name" value="Zn_peptidase_2"/>
    <property type="match status" value="1"/>
</dbReference>
<organism evidence="2 3">
    <name type="scientific">Garciella nitratireducens DSM 15102</name>
    <dbReference type="NCBI Taxonomy" id="1121911"/>
    <lineage>
        <taxon>Bacteria</taxon>
        <taxon>Bacillati</taxon>
        <taxon>Bacillota</taxon>
        <taxon>Clostridia</taxon>
        <taxon>Eubacteriales</taxon>
        <taxon>Eubacteriaceae</taxon>
        <taxon>Garciella</taxon>
    </lineage>
</organism>
<accession>A0A1T4JYY4</accession>
<feature type="transmembrane region" description="Helical" evidence="1">
    <location>
        <begin position="121"/>
        <end position="143"/>
    </location>
</feature>
<keyword evidence="1" id="KW-1133">Transmembrane helix</keyword>
<feature type="transmembrane region" description="Helical" evidence="1">
    <location>
        <begin position="202"/>
        <end position="221"/>
    </location>
</feature>
<feature type="transmembrane region" description="Helical" evidence="1">
    <location>
        <begin position="150"/>
        <end position="168"/>
    </location>
</feature>
<dbReference type="InterPro" id="IPR007395">
    <property type="entry name" value="Zn_peptidase_2"/>
</dbReference>
<dbReference type="EMBL" id="FUWV01000001">
    <property type="protein sequence ID" value="SJZ35462.1"/>
    <property type="molecule type" value="Genomic_DNA"/>
</dbReference>
<name>A0A1T4JYY4_9FIRM</name>
<keyword evidence="1" id="KW-0472">Membrane</keyword>
<evidence type="ECO:0000256" key="1">
    <source>
        <dbReference type="SAM" id="Phobius"/>
    </source>
</evidence>
<dbReference type="AlphaFoldDB" id="A0A1T4JYY4"/>